<dbReference type="RefSeq" id="WP_285486449.1">
    <property type="nucleotide sequence ID" value="NZ_BSTI01000003.1"/>
</dbReference>
<evidence type="ECO:0008006" key="3">
    <source>
        <dbReference type="Google" id="ProtNLM"/>
    </source>
</evidence>
<dbReference type="Proteomes" id="UP001165136">
    <property type="component" value="Unassembled WGS sequence"/>
</dbReference>
<name>A0A9W6QYW8_9PSEU</name>
<reference evidence="1" key="1">
    <citation type="submission" date="2023-03" db="EMBL/GenBank/DDBJ databases">
        <title>Amycolatopsis taiwanensis NBRC 103393.</title>
        <authorList>
            <person name="Ichikawa N."/>
            <person name="Sato H."/>
            <person name="Tonouchi N."/>
        </authorList>
    </citation>
    <scope>NUCLEOTIDE SEQUENCE</scope>
    <source>
        <strain evidence="1">NBRC 103393</strain>
    </source>
</reference>
<evidence type="ECO:0000313" key="2">
    <source>
        <dbReference type="Proteomes" id="UP001165136"/>
    </source>
</evidence>
<gene>
    <name evidence="1" type="ORF">Atai01_17320</name>
</gene>
<dbReference type="EMBL" id="BSTI01000003">
    <property type="protein sequence ID" value="GLY65113.1"/>
    <property type="molecule type" value="Genomic_DNA"/>
</dbReference>
<proteinExistence type="predicted"/>
<dbReference type="InterPro" id="IPR007362">
    <property type="entry name" value="DUF429"/>
</dbReference>
<accession>A0A9W6QYW8</accession>
<dbReference type="Pfam" id="PF04250">
    <property type="entry name" value="DUF429"/>
    <property type="match status" value="1"/>
</dbReference>
<comment type="caution">
    <text evidence="1">The sequence shown here is derived from an EMBL/GenBank/DDBJ whole genome shotgun (WGS) entry which is preliminary data.</text>
</comment>
<sequence length="227" mass="23894">MRVLGVDACKGGWIGIAPTAGGVSAYFAAHIAELVERADADGAVEVVAIDIPVGLADASRRRADLLARQAIGPLRSSVFITPVRVALEAPDHATATARNRALTGDGVSVQAFGLKPKVRQVDEWVRRRTHRVVEAHPEVSFAQLAGAPLTLRKTTWAGAELRRRLLAGAGIPLDGDLGAAGRHAAVDDVLDAAAMAWTARRVARGEALARPDPPEVFSDGLPCAIWT</sequence>
<dbReference type="AlphaFoldDB" id="A0A9W6QYW8"/>
<protein>
    <recommendedName>
        <fullName evidence="3">DUF429 domain-containing protein</fullName>
    </recommendedName>
</protein>
<organism evidence="1 2">
    <name type="scientific">Amycolatopsis taiwanensis</name>
    <dbReference type="NCBI Taxonomy" id="342230"/>
    <lineage>
        <taxon>Bacteria</taxon>
        <taxon>Bacillati</taxon>
        <taxon>Actinomycetota</taxon>
        <taxon>Actinomycetes</taxon>
        <taxon>Pseudonocardiales</taxon>
        <taxon>Pseudonocardiaceae</taxon>
        <taxon>Amycolatopsis</taxon>
    </lineage>
</organism>
<keyword evidence="2" id="KW-1185">Reference proteome</keyword>
<evidence type="ECO:0000313" key="1">
    <source>
        <dbReference type="EMBL" id="GLY65113.1"/>
    </source>
</evidence>